<dbReference type="RefSeq" id="WP_251837435.1">
    <property type="nucleotide sequence ID" value="NZ_JACSQG010000011.1"/>
</dbReference>
<sequence>MIRAWSAVFCLLFAVPLWAEPEQSAKQPEPLEQLRLRAEHVIDGVPEGNLSGLAWCGNGLWTVSDRVDDRLYRLVPGEPAWQVEEERFVAPPPPPSGLPWGVRRGNQLIGLLRGGALDFEGLSCDARGNRYLVSETQLGVLLIPPAGMPRWLSLPPGLVRQARASGMLLRYNALYEGIAVDPVSSRLWLAVERERRGLLVLHRQQTGWQCNGGCVLLAESGVAAPPVQSGLTQPQPLDFSDLAFYQERLYTLERMAHQICRRSLKTGQAERCWSFAEEGLSEARRYDTPVGVAEGLWLDGENAWVMLDNGRQPRGDGERRPILWQFAAPADGWSAAP</sequence>
<keyword evidence="4" id="KW-1185">Reference proteome</keyword>
<accession>A0ABR8TS94</accession>
<keyword evidence="1" id="KW-0732">Signal</keyword>
<evidence type="ECO:0000259" key="2">
    <source>
        <dbReference type="Pfam" id="PF13449"/>
    </source>
</evidence>
<evidence type="ECO:0000313" key="4">
    <source>
        <dbReference type="Proteomes" id="UP000611945"/>
    </source>
</evidence>
<organism evidence="3 4">
    <name type="scientific">Serpens gallinarum</name>
    <dbReference type="NCBI Taxonomy" id="2763075"/>
    <lineage>
        <taxon>Bacteria</taxon>
        <taxon>Pseudomonadati</taxon>
        <taxon>Pseudomonadota</taxon>
        <taxon>Gammaproteobacteria</taxon>
        <taxon>Pseudomonadales</taxon>
        <taxon>Pseudomonadaceae</taxon>
        <taxon>Pseudomonas</taxon>
    </lineage>
</organism>
<comment type="caution">
    <text evidence="3">The sequence shown here is derived from an EMBL/GenBank/DDBJ whole genome shotgun (WGS) entry which is preliminary data.</text>
</comment>
<proteinExistence type="predicted"/>
<protein>
    <submittedName>
        <fullName evidence="3">DNA topoisomerase IV</fullName>
    </submittedName>
</protein>
<name>A0ABR8TS94_9PSED</name>
<dbReference type="EMBL" id="JACSQG010000011">
    <property type="protein sequence ID" value="MBD7978648.1"/>
    <property type="molecule type" value="Genomic_DNA"/>
</dbReference>
<evidence type="ECO:0000256" key="1">
    <source>
        <dbReference type="SAM" id="SignalP"/>
    </source>
</evidence>
<dbReference type="Pfam" id="PF13449">
    <property type="entry name" value="Phytase-like"/>
    <property type="match status" value="1"/>
</dbReference>
<feature type="signal peptide" evidence="1">
    <location>
        <begin position="1"/>
        <end position="19"/>
    </location>
</feature>
<feature type="chain" id="PRO_5046974169" evidence="1">
    <location>
        <begin position="20"/>
        <end position="337"/>
    </location>
</feature>
<dbReference type="InterPro" id="IPR027372">
    <property type="entry name" value="Phytase-like_dom"/>
</dbReference>
<evidence type="ECO:0000313" key="3">
    <source>
        <dbReference type="EMBL" id="MBD7978648.1"/>
    </source>
</evidence>
<gene>
    <name evidence="3" type="ORF">H9642_15800</name>
</gene>
<feature type="domain" description="Phytase-like" evidence="2">
    <location>
        <begin position="48"/>
        <end position="256"/>
    </location>
</feature>
<dbReference type="SUPFAM" id="SSF63825">
    <property type="entry name" value="YWTD domain"/>
    <property type="match status" value="1"/>
</dbReference>
<reference evidence="3 4" key="1">
    <citation type="submission" date="2020-08" db="EMBL/GenBank/DDBJ databases">
        <title>A Genomic Blueprint of the Chicken Gut Microbiome.</title>
        <authorList>
            <person name="Gilroy R."/>
            <person name="Ravi A."/>
            <person name="Getino M."/>
            <person name="Pursley I."/>
            <person name="Horton D.L."/>
            <person name="Alikhan N.-F."/>
            <person name="Baker D."/>
            <person name="Gharbi K."/>
            <person name="Hall N."/>
            <person name="Watson M."/>
            <person name="Adriaenssens E.M."/>
            <person name="Foster-Nyarko E."/>
            <person name="Jarju S."/>
            <person name="Secka A."/>
            <person name="Antonio M."/>
            <person name="Oren A."/>
            <person name="Chaudhuri R."/>
            <person name="La Ragione R.M."/>
            <person name="Hildebrand F."/>
            <person name="Pallen M.J."/>
        </authorList>
    </citation>
    <scope>NUCLEOTIDE SEQUENCE [LARGE SCALE GENOMIC DNA]</scope>
    <source>
        <strain evidence="3 4">Sa2CUA2</strain>
    </source>
</reference>
<dbReference type="Proteomes" id="UP000611945">
    <property type="component" value="Unassembled WGS sequence"/>
</dbReference>